<proteinExistence type="predicted"/>
<dbReference type="HOGENOM" id="CLU_3135920_0_0_0"/>
<dbReference type="Proteomes" id="UP000027982">
    <property type="component" value="Chromosome"/>
</dbReference>
<accession>A0A068NST1</accession>
<protein>
    <recommendedName>
        <fullName evidence="3">Acetyltransferase</fullName>
    </recommendedName>
</protein>
<dbReference type="Gene3D" id="3.40.630.30">
    <property type="match status" value="1"/>
</dbReference>
<organism evidence="1 2">
    <name type="scientific">Fimbriimonas ginsengisoli Gsoil 348</name>
    <dbReference type="NCBI Taxonomy" id="661478"/>
    <lineage>
        <taxon>Bacteria</taxon>
        <taxon>Bacillati</taxon>
        <taxon>Armatimonadota</taxon>
        <taxon>Fimbriimonadia</taxon>
        <taxon>Fimbriimonadales</taxon>
        <taxon>Fimbriimonadaceae</taxon>
        <taxon>Fimbriimonas</taxon>
    </lineage>
</organism>
<name>A0A068NST1_FIMGI</name>
<keyword evidence="2" id="KW-1185">Reference proteome</keyword>
<evidence type="ECO:0008006" key="3">
    <source>
        <dbReference type="Google" id="ProtNLM"/>
    </source>
</evidence>
<reference evidence="1 2" key="1">
    <citation type="journal article" date="2014" name="PLoS ONE">
        <title>The first complete genome sequence of the class fimbriimonadia in the phylum armatimonadetes.</title>
        <authorList>
            <person name="Hu Z.Y."/>
            <person name="Wang Y.Z."/>
            <person name="Im W.T."/>
            <person name="Wang S.Y."/>
            <person name="Zhao G.P."/>
            <person name="Zheng H.J."/>
            <person name="Quan Z.X."/>
        </authorList>
    </citation>
    <scope>NUCLEOTIDE SEQUENCE [LARGE SCALE GENOMIC DNA]</scope>
    <source>
        <strain evidence="1">Gsoil 348</strain>
    </source>
</reference>
<dbReference type="STRING" id="661478.OP10G_3195"/>
<gene>
    <name evidence="1" type="ORF">OP10G_3195</name>
</gene>
<evidence type="ECO:0000313" key="1">
    <source>
        <dbReference type="EMBL" id="AIE86563.1"/>
    </source>
</evidence>
<dbReference type="EMBL" id="CP007139">
    <property type="protein sequence ID" value="AIE86563.1"/>
    <property type="molecule type" value="Genomic_DNA"/>
</dbReference>
<dbReference type="AlphaFoldDB" id="A0A068NST1"/>
<evidence type="ECO:0000313" key="2">
    <source>
        <dbReference type="Proteomes" id="UP000027982"/>
    </source>
</evidence>
<dbReference type="KEGG" id="fgi:OP10G_3195"/>
<sequence>MIAKAGETFQELVLYTSDAGPFYDRLGFEHSGVENPSHRMRLPAQTAGG</sequence>